<evidence type="ECO:0000313" key="13">
    <source>
        <dbReference type="EnsemblMetazoa" id="AALFPA23_021568.P31902"/>
    </source>
</evidence>
<dbReference type="Gene3D" id="3.40.1800.20">
    <property type="match status" value="1"/>
</dbReference>
<protein>
    <recommendedName>
        <fullName evidence="15">C2h2-type zn-finger protein</fullName>
    </recommendedName>
</protein>
<dbReference type="Pfam" id="PF07776">
    <property type="entry name" value="zf-AD"/>
    <property type="match status" value="1"/>
</dbReference>
<dbReference type="SUPFAM" id="SSF57667">
    <property type="entry name" value="beta-beta-alpha zinc fingers"/>
    <property type="match status" value="4"/>
</dbReference>
<feature type="binding site" evidence="9">
    <location>
        <position position="50"/>
    </location>
    <ligand>
        <name>Zn(2+)</name>
        <dbReference type="ChEBI" id="CHEBI:29105"/>
    </ligand>
</feature>
<evidence type="ECO:0000256" key="6">
    <source>
        <dbReference type="ARBA" id="ARBA00023163"/>
    </source>
</evidence>
<evidence type="ECO:0000256" key="4">
    <source>
        <dbReference type="ARBA" id="ARBA00022833"/>
    </source>
</evidence>
<evidence type="ECO:0000256" key="2">
    <source>
        <dbReference type="ARBA" id="ARBA00022723"/>
    </source>
</evidence>
<feature type="domain" description="C2H2-type" evidence="11">
    <location>
        <begin position="509"/>
        <end position="537"/>
    </location>
</feature>
<evidence type="ECO:0000256" key="9">
    <source>
        <dbReference type="PROSITE-ProRule" id="PRU01263"/>
    </source>
</evidence>
<feature type="binding site" evidence="9">
    <location>
        <position position="53"/>
    </location>
    <ligand>
        <name>Zn(2+)</name>
        <dbReference type="ChEBI" id="CHEBI:29105"/>
    </ligand>
</feature>
<dbReference type="PANTHER" id="PTHR46179">
    <property type="entry name" value="ZINC FINGER PROTEIN"/>
    <property type="match status" value="1"/>
</dbReference>
<feature type="domain" description="C2H2-type" evidence="11">
    <location>
        <begin position="395"/>
        <end position="422"/>
    </location>
</feature>
<feature type="compositionally biased region" description="Acidic residues" evidence="10">
    <location>
        <begin position="578"/>
        <end position="595"/>
    </location>
</feature>
<dbReference type="Proteomes" id="UP000069940">
    <property type="component" value="Unassembled WGS sequence"/>
</dbReference>
<keyword evidence="3 8" id="KW-0863">Zinc-finger</keyword>
<dbReference type="SUPFAM" id="SSF57716">
    <property type="entry name" value="Glucocorticoid receptor-like (DNA-binding domain)"/>
    <property type="match status" value="1"/>
</dbReference>
<keyword evidence="6" id="KW-0804">Transcription</keyword>
<evidence type="ECO:0000259" key="11">
    <source>
        <dbReference type="PROSITE" id="PS50157"/>
    </source>
</evidence>
<sequence>MDCCRICLVDEADVFLSLFSKSEQIPIAEMVNALTGLKIAKGDGLPRFICKECSEDIQKCYRVRLKCLESDRQLRSTLEKTHEKMKMVEFYLQKEIQKSEPSVAGAAKVEPNNITPEVLKNVISDDKLMGLLPSSSDKQSSVDAATAPSEHIVQHAELSVPMAPVIEKKEAAVSQINIKQESNTDLIMEKVPEDDVDTNQEERDEQHEEEIEDEENAYLDEEVLDENLASSEKIQNEECITSSQNMENMVEEELEYSEVYLEMTDENPEEAQYTITAEDGGSVEHDTFVDRVDSDFTQDEYSGKFICCGCKAHFSSNEELLQHSSEEHEKMRLKHSAKPFECNICFKRFLSDARLTLHQSYVYREKNHVCDKCNSRFTCRGSLLNHMKTHADRTYFCEDCDKSFHTSSTLKSHRLLHTESKQFKCPAENCDKSFLRKSDLHIHLVSHSDERPFECEVCSARFKSKAHLVHHGKVHTKEKPYKCNQCDKAFGTYSARKFHQLAHEGIHPYKCTYCDKIYQRNTKLQVHIRRIHTGERPFACDMCEEDIRFYQNWELTAHKKKVHNLEVAGQQQHQKMEVDEELDDDDDDGMEDDFEYESKVKRLKSSPK</sequence>
<feature type="domain" description="ZAD" evidence="12">
    <location>
        <begin position="2"/>
        <end position="77"/>
    </location>
</feature>
<keyword evidence="2 9" id="KW-0479">Metal-binding</keyword>
<dbReference type="RefSeq" id="XP_062716502.1">
    <property type="nucleotide sequence ID" value="XM_062860518.1"/>
</dbReference>
<feature type="domain" description="C2H2-type" evidence="11">
    <location>
        <begin position="368"/>
        <end position="395"/>
    </location>
</feature>
<evidence type="ECO:0000313" key="14">
    <source>
        <dbReference type="Proteomes" id="UP000069940"/>
    </source>
</evidence>
<feature type="domain" description="C2H2-type" evidence="11">
    <location>
        <begin position="453"/>
        <end position="480"/>
    </location>
</feature>
<dbReference type="EnsemblMetazoa" id="AALFPA23_021568.R31902">
    <property type="protein sequence ID" value="AALFPA23_021568.P31902"/>
    <property type="gene ID" value="AALFPA23_021568"/>
</dbReference>
<feature type="domain" description="C2H2-type" evidence="11">
    <location>
        <begin position="340"/>
        <end position="368"/>
    </location>
</feature>
<keyword evidence="5" id="KW-0805">Transcription regulation</keyword>
<dbReference type="Pfam" id="PF00096">
    <property type="entry name" value="zf-C2H2"/>
    <property type="match status" value="3"/>
</dbReference>
<dbReference type="SMART" id="SM00868">
    <property type="entry name" value="zf-AD"/>
    <property type="match status" value="1"/>
</dbReference>
<dbReference type="GeneID" id="109417348"/>
<keyword evidence="4 9" id="KW-0862">Zinc</keyword>
<dbReference type="InterPro" id="IPR036236">
    <property type="entry name" value="Znf_C2H2_sf"/>
</dbReference>
<dbReference type="PANTHER" id="PTHR46179:SF13">
    <property type="entry name" value="C2H2-TYPE DOMAIN-CONTAINING PROTEIN"/>
    <property type="match status" value="1"/>
</dbReference>
<organism evidence="13 14">
    <name type="scientific">Aedes albopictus</name>
    <name type="common">Asian tiger mosquito</name>
    <name type="synonym">Stegomyia albopicta</name>
    <dbReference type="NCBI Taxonomy" id="7160"/>
    <lineage>
        <taxon>Eukaryota</taxon>
        <taxon>Metazoa</taxon>
        <taxon>Ecdysozoa</taxon>
        <taxon>Arthropoda</taxon>
        <taxon>Hexapoda</taxon>
        <taxon>Insecta</taxon>
        <taxon>Pterygota</taxon>
        <taxon>Neoptera</taxon>
        <taxon>Endopterygota</taxon>
        <taxon>Diptera</taxon>
        <taxon>Nematocera</taxon>
        <taxon>Culicoidea</taxon>
        <taxon>Culicidae</taxon>
        <taxon>Culicinae</taxon>
        <taxon>Aedini</taxon>
        <taxon>Aedes</taxon>
        <taxon>Stegomyia</taxon>
    </lineage>
</organism>
<dbReference type="InterPro" id="IPR012934">
    <property type="entry name" value="Znf_AD"/>
</dbReference>
<reference evidence="13" key="2">
    <citation type="submission" date="2025-05" db="UniProtKB">
        <authorList>
            <consortium name="EnsemblMetazoa"/>
        </authorList>
    </citation>
    <scope>IDENTIFICATION</scope>
    <source>
        <strain evidence="13">Foshan</strain>
    </source>
</reference>
<feature type="binding site" evidence="9">
    <location>
        <position position="7"/>
    </location>
    <ligand>
        <name>Zn(2+)</name>
        <dbReference type="ChEBI" id="CHEBI:29105"/>
    </ligand>
</feature>
<dbReference type="PROSITE" id="PS51915">
    <property type="entry name" value="ZAD"/>
    <property type="match status" value="1"/>
</dbReference>
<accession>A0ABM1ZTQ0</accession>
<reference evidence="14" key="1">
    <citation type="journal article" date="2015" name="Proc. Natl. Acad. Sci. U.S.A.">
        <title>Genome sequence of the Asian Tiger mosquito, Aedes albopictus, reveals insights into its biology, genetics, and evolution.</title>
        <authorList>
            <person name="Chen X.G."/>
            <person name="Jiang X."/>
            <person name="Gu J."/>
            <person name="Xu M."/>
            <person name="Wu Y."/>
            <person name="Deng Y."/>
            <person name="Zhang C."/>
            <person name="Bonizzoni M."/>
            <person name="Dermauw W."/>
            <person name="Vontas J."/>
            <person name="Armbruster P."/>
            <person name="Huang X."/>
            <person name="Yang Y."/>
            <person name="Zhang H."/>
            <person name="He W."/>
            <person name="Peng H."/>
            <person name="Liu Y."/>
            <person name="Wu K."/>
            <person name="Chen J."/>
            <person name="Lirakis M."/>
            <person name="Topalis P."/>
            <person name="Van Leeuwen T."/>
            <person name="Hall A.B."/>
            <person name="Jiang X."/>
            <person name="Thorpe C."/>
            <person name="Mueller R.L."/>
            <person name="Sun C."/>
            <person name="Waterhouse R.M."/>
            <person name="Yan G."/>
            <person name="Tu Z.J."/>
            <person name="Fang X."/>
            <person name="James A.A."/>
        </authorList>
    </citation>
    <scope>NUCLEOTIDE SEQUENCE [LARGE SCALE GENOMIC DNA]</scope>
    <source>
        <strain evidence="14">Foshan</strain>
    </source>
</reference>
<evidence type="ECO:0000256" key="8">
    <source>
        <dbReference type="PROSITE-ProRule" id="PRU00042"/>
    </source>
</evidence>
<evidence type="ECO:0000256" key="5">
    <source>
        <dbReference type="ARBA" id="ARBA00023015"/>
    </source>
</evidence>
<proteinExistence type="predicted"/>
<evidence type="ECO:0000256" key="10">
    <source>
        <dbReference type="SAM" id="MobiDB-lite"/>
    </source>
</evidence>
<evidence type="ECO:0000256" key="1">
    <source>
        <dbReference type="ARBA" id="ARBA00004123"/>
    </source>
</evidence>
<dbReference type="SMART" id="SM00355">
    <property type="entry name" value="ZnF_C2H2"/>
    <property type="match status" value="9"/>
</dbReference>
<evidence type="ECO:0008006" key="15">
    <source>
        <dbReference type="Google" id="ProtNLM"/>
    </source>
</evidence>
<dbReference type="PROSITE" id="PS00028">
    <property type="entry name" value="ZINC_FINGER_C2H2_1"/>
    <property type="match status" value="7"/>
</dbReference>
<dbReference type="PROSITE" id="PS50157">
    <property type="entry name" value="ZINC_FINGER_C2H2_2"/>
    <property type="match status" value="7"/>
</dbReference>
<feature type="region of interest" description="Disordered" evidence="10">
    <location>
        <begin position="567"/>
        <end position="608"/>
    </location>
</feature>
<feature type="domain" description="C2H2-type" evidence="11">
    <location>
        <begin position="481"/>
        <end position="508"/>
    </location>
</feature>
<feature type="region of interest" description="Disordered" evidence="10">
    <location>
        <begin position="184"/>
        <end position="215"/>
    </location>
</feature>
<evidence type="ECO:0000256" key="3">
    <source>
        <dbReference type="ARBA" id="ARBA00022771"/>
    </source>
</evidence>
<feature type="domain" description="C2H2-type" evidence="11">
    <location>
        <begin position="423"/>
        <end position="452"/>
    </location>
</feature>
<keyword evidence="7" id="KW-0539">Nucleus</keyword>
<dbReference type="InterPro" id="IPR051061">
    <property type="entry name" value="Zinc_finger_trans_reg"/>
</dbReference>
<dbReference type="Gene3D" id="3.30.160.60">
    <property type="entry name" value="Classic Zinc Finger"/>
    <property type="match status" value="8"/>
</dbReference>
<evidence type="ECO:0000256" key="7">
    <source>
        <dbReference type="ARBA" id="ARBA00023242"/>
    </source>
</evidence>
<dbReference type="InterPro" id="IPR013087">
    <property type="entry name" value="Znf_C2H2_type"/>
</dbReference>
<evidence type="ECO:0000259" key="12">
    <source>
        <dbReference type="PROSITE" id="PS51915"/>
    </source>
</evidence>
<name>A0ABM1ZTQ0_AEDAL</name>
<comment type="subcellular location">
    <subcellularLocation>
        <location evidence="1">Nucleus</location>
    </subcellularLocation>
</comment>
<keyword evidence="14" id="KW-1185">Reference proteome</keyword>
<feature type="binding site" evidence="9">
    <location>
        <position position="4"/>
    </location>
    <ligand>
        <name>Zn(2+)</name>
        <dbReference type="ChEBI" id="CHEBI:29105"/>
    </ligand>
</feature>